<dbReference type="EMBL" id="CVRI01000066">
    <property type="protein sequence ID" value="CRL06304.1"/>
    <property type="molecule type" value="Genomic_DNA"/>
</dbReference>
<protein>
    <submittedName>
        <fullName evidence="1">CLUMA_CG019010, isoform A</fullName>
    </submittedName>
</protein>
<evidence type="ECO:0000313" key="1">
    <source>
        <dbReference type="EMBL" id="CRL06304.1"/>
    </source>
</evidence>
<evidence type="ECO:0000313" key="2">
    <source>
        <dbReference type="Proteomes" id="UP000183832"/>
    </source>
</evidence>
<feature type="non-terminal residue" evidence="1">
    <location>
        <position position="1"/>
    </location>
</feature>
<gene>
    <name evidence="1" type="ORF">CLUMA_CG019010</name>
</gene>
<accession>A0A1J1J1U0</accession>
<keyword evidence="2" id="KW-1185">Reference proteome</keyword>
<reference evidence="1 2" key="1">
    <citation type="submission" date="2015-04" db="EMBL/GenBank/DDBJ databases">
        <authorList>
            <person name="Syromyatnikov M.Y."/>
            <person name="Popov V.N."/>
        </authorList>
    </citation>
    <scope>NUCLEOTIDE SEQUENCE [LARGE SCALE GENOMIC DNA]</scope>
</reference>
<dbReference type="AlphaFoldDB" id="A0A1J1J1U0"/>
<proteinExistence type="predicted"/>
<name>A0A1J1J1U0_9DIPT</name>
<sequence length="54" mass="6152">FSIFLSSSEDVLLLLKIKIIKKNIKMLAEFTVNIQPMSFPCGFILNFNQMKGNS</sequence>
<organism evidence="1 2">
    <name type="scientific">Clunio marinus</name>
    <dbReference type="NCBI Taxonomy" id="568069"/>
    <lineage>
        <taxon>Eukaryota</taxon>
        <taxon>Metazoa</taxon>
        <taxon>Ecdysozoa</taxon>
        <taxon>Arthropoda</taxon>
        <taxon>Hexapoda</taxon>
        <taxon>Insecta</taxon>
        <taxon>Pterygota</taxon>
        <taxon>Neoptera</taxon>
        <taxon>Endopterygota</taxon>
        <taxon>Diptera</taxon>
        <taxon>Nematocera</taxon>
        <taxon>Chironomoidea</taxon>
        <taxon>Chironomidae</taxon>
        <taxon>Clunio</taxon>
    </lineage>
</organism>
<dbReference type="Proteomes" id="UP000183832">
    <property type="component" value="Unassembled WGS sequence"/>
</dbReference>